<dbReference type="Proteomes" id="UP000196232">
    <property type="component" value="Unassembled WGS sequence"/>
</dbReference>
<proteinExistence type="predicted"/>
<keyword evidence="1" id="KW-0472">Membrane</keyword>
<evidence type="ECO:0000313" key="3">
    <source>
        <dbReference type="Proteomes" id="UP000196232"/>
    </source>
</evidence>
<feature type="transmembrane region" description="Helical" evidence="1">
    <location>
        <begin position="12"/>
        <end position="31"/>
    </location>
</feature>
<organism evidence="2 3">
    <name type="scientific">Companilactobacillus bobalius</name>
    <dbReference type="NCBI Taxonomy" id="2801451"/>
    <lineage>
        <taxon>Bacteria</taxon>
        <taxon>Bacillati</taxon>
        <taxon>Bacillota</taxon>
        <taxon>Bacilli</taxon>
        <taxon>Lactobacillales</taxon>
        <taxon>Lactobacillaceae</taxon>
        <taxon>Companilactobacillus</taxon>
    </lineage>
</organism>
<evidence type="ECO:0008006" key="4">
    <source>
        <dbReference type="Google" id="ProtNLM"/>
    </source>
</evidence>
<dbReference type="EMBL" id="MYFM01000003">
    <property type="protein sequence ID" value="OVE98385.1"/>
    <property type="molecule type" value="Genomic_DNA"/>
</dbReference>
<dbReference type="Gene3D" id="3.80.10.10">
    <property type="entry name" value="Ribonuclease Inhibitor"/>
    <property type="match status" value="3"/>
</dbReference>
<sequence>MHVFRRPISNRNNFVILSVILLLGILCMTVFETNEIQAATTNDVQQLLNQNAANLMNNESLAQTDDMLPTAATITYSGVNGTANWDIDSTGKLTVHAGQLAYGMGNWKNYASSIKSVYVEDGVKVNNDFVTSNGNNGVFSNLENVTTIDVTNLDVSAASTLGYMFSGDKKLTEIIGLEAWKTSKVTWLGSMFYDNNSLKSLDLSNFDTSHVNNFFGMFMNCYSLEYLNISGFDTSEADSLNLLFLGVPGEIVGLKGFDTSNVTSMRSTFQNVNFIKNDPDDIKDWDVSRVTDMSSLFNKSKFNELDLSKWDIGKVTDMSSMFNGDSNVSQVKGIREWDTSNVENMSSMFAGVTDSDLSMVNDWNVSNVTSMYSMFGDCSNLAELDLSNWNTPKLNHTGSMFSNDKLLSEDTLKGYETLVTDKTLRMGSMFSGTGFKTIDLSQYDTSNVEDLSSVFMGTTKLQKIIGTFDTSSVVDMTALFNGSAITDFDGLNIADWDTSKVEKMSRMFLATSISNFDFLKDWDTSSLTDLNSTFSKNTKAKTIPLVNWDVSKVGSFYLTFNGSSALESLPIENWNVTSATTMYGMFWSASSLKKLDFSKWNTPNVKSFYAMLNSTSGLETVDLSGLDTTNATDMSYFFGLEHNLWKITLGPKSVMKNLQGQPNTTGVQFPTPVVGKKINDSSTSESYSAISDKWQEVDYANGGSDHQPVGNLFSAQEIVDQFSNAGNPITTYVWQQHPIINIKMQVPDIDFGKINNAPQIFHRKNKDFAITINNNNYPADKVVSKITVSLSEPLTTADGQNTLENALVYREKKKSSQILSGTPTTIYEDEIPDGVSSINWDDDDGILLDMNNESYAKSDNYSTTLNWTMVNSL</sequence>
<dbReference type="AlphaFoldDB" id="A0A202FD38"/>
<keyword evidence="1" id="KW-0812">Transmembrane</keyword>
<comment type="caution">
    <text evidence="2">The sequence shown here is derived from an EMBL/GenBank/DDBJ whole genome shotgun (WGS) entry which is preliminary data.</text>
</comment>
<dbReference type="InterPro" id="IPR032675">
    <property type="entry name" value="LRR_dom_sf"/>
</dbReference>
<evidence type="ECO:0000256" key="1">
    <source>
        <dbReference type="SAM" id="Phobius"/>
    </source>
</evidence>
<gene>
    <name evidence="2" type="ORF">LKACC16343_01272</name>
</gene>
<dbReference type="InterPro" id="IPR011889">
    <property type="entry name" value="Liste_lipo_26"/>
</dbReference>
<dbReference type="NCBIfam" id="TIGR02167">
    <property type="entry name" value="Liste_lipo_26"/>
    <property type="match status" value="7"/>
</dbReference>
<evidence type="ECO:0000313" key="2">
    <source>
        <dbReference type="EMBL" id="OVE98385.1"/>
    </source>
</evidence>
<dbReference type="Pfam" id="PF03382">
    <property type="entry name" value="DUF285"/>
    <property type="match status" value="3"/>
</dbReference>
<protein>
    <recommendedName>
        <fullName evidence="4">BspA family leucine-rich repeat surface protein</fullName>
    </recommendedName>
</protein>
<keyword evidence="1" id="KW-1133">Transmembrane helix</keyword>
<accession>A0A202FD38</accession>
<dbReference type="SUPFAM" id="SSF52058">
    <property type="entry name" value="L domain-like"/>
    <property type="match status" value="1"/>
</dbReference>
<reference evidence="2 3" key="1">
    <citation type="submission" date="2017-03" db="EMBL/GenBank/DDBJ databases">
        <title>Genome sequence of Lactobacillus bobalius KACC 16343.</title>
        <authorList>
            <person name="Chun J."/>
        </authorList>
    </citation>
    <scope>NUCLEOTIDE SEQUENCE [LARGE SCALE GENOMIC DNA]</scope>
    <source>
        <strain evidence="2 3">KACC 16343</strain>
    </source>
</reference>
<name>A0A202FD38_9LACO</name>
<dbReference type="InterPro" id="IPR005046">
    <property type="entry name" value="DUF285"/>
</dbReference>